<proteinExistence type="predicted"/>
<dbReference type="PANTHER" id="PTHR47027:SF20">
    <property type="entry name" value="REVERSE TRANSCRIPTASE-LIKE PROTEIN WITH RNA-DIRECTED DNA POLYMERASE DOMAIN"/>
    <property type="match status" value="1"/>
</dbReference>
<keyword evidence="2" id="KW-1185">Reference proteome</keyword>
<evidence type="ECO:0008006" key="3">
    <source>
        <dbReference type="Google" id="ProtNLM"/>
    </source>
</evidence>
<comment type="caution">
    <text evidence="1">The sequence shown here is derived from an EMBL/GenBank/DDBJ whole genome shotgun (WGS) entry which is preliminary data.</text>
</comment>
<dbReference type="PANTHER" id="PTHR47027">
    <property type="entry name" value="REVERSE TRANSCRIPTASE DOMAIN-CONTAINING PROTEIN"/>
    <property type="match status" value="1"/>
</dbReference>
<accession>A0ABR1ER83</accession>
<name>A0ABR1ER83_NECAM</name>
<protein>
    <recommendedName>
        <fullName evidence="3">Reverse transcriptase domain-containing protein</fullName>
    </recommendedName>
</protein>
<reference evidence="1 2" key="1">
    <citation type="submission" date="2023-08" db="EMBL/GenBank/DDBJ databases">
        <title>A Necator americanus chromosomal reference genome.</title>
        <authorList>
            <person name="Ilik V."/>
            <person name="Petrzelkova K.J."/>
            <person name="Pardy F."/>
            <person name="Fuh T."/>
            <person name="Niatou-Singa F.S."/>
            <person name="Gouil Q."/>
            <person name="Baker L."/>
            <person name="Ritchie M.E."/>
            <person name="Jex A.R."/>
            <person name="Gazzola D."/>
            <person name="Li H."/>
            <person name="Toshio Fujiwara R."/>
            <person name="Zhan B."/>
            <person name="Aroian R.V."/>
            <person name="Pafco B."/>
            <person name="Schwarz E.M."/>
        </authorList>
    </citation>
    <scope>NUCLEOTIDE SEQUENCE [LARGE SCALE GENOMIC DNA]</scope>
    <source>
        <strain evidence="1 2">Aroian</strain>
        <tissue evidence="1">Whole animal</tissue>
    </source>
</reference>
<gene>
    <name evidence="1" type="primary">Necator_chrX.g24810</name>
    <name evidence="1" type="ORF">RB195_024645</name>
</gene>
<sequence length="139" mass="16213">MYKALERIILNRLIRHREETTRDEQVGIGPSRSTIDRVFIVRRVFEVWQRYSKPLQLAFLDFEAASDYPHRGRLPNRLRADGIPGKFVRLINDMNRRTTAAVRTPAGCTSFKVETGVRQRAVTAPFLFNCRRRHNAENS</sequence>
<dbReference type="EMBL" id="JAVFWL010000006">
    <property type="protein sequence ID" value="KAK6764396.1"/>
    <property type="molecule type" value="Genomic_DNA"/>
</dbReference>
<evidence type="ECO:0000313" key="2">
    <source>
        <dbReference type="Proteomes" id="UP001303046"/>
    </source>
</evidence>
<dbReference type="Proteomes" id="UP001303046">
    <property type="component" value="Unassembled WGS sequence"/>
</dbReference>
<evidence type="ECO:0000313" key="1">
    <source>
        <dbReference type="EMBL" id="KAK6764396.1"/>
    </source>
</evidence>
<organism evidence="1 2">
    <name type="scientific">Necator americanus</name>
    <name type="common">Human hookworm</name>
    <dbReference type="NCBI Taxonomy" id="51031"/>
    <lineage>
        <taxon>Eukaryota</taxon>
        <taxon>Metazoa</taxon>
        <taxon>Ecdysozoa</taxon>
        <taxon>Nematoda</taxon>
        <taxon>Chromadorea</taxon>
        <taxon>Rhabditida</taxon>
        <taxon>Rhabditina</taxon>
        <taxon>Rhabditomorpha</taxon>
        <taxon>Strongyloidea</taxon>
        <taxon>Ancylostomatidae</taxon>
        <taxon>Bunostominae</taxon>
        <taxon>Necator</taxon>
    </lineage>
</organism>